<dbReference type="PANTHER" id="PTHR24148:SF73">
    <property type="entry name" value="HET DOMAIN PROTEIN (AFU_ORTHOLOGUE AFUA_8G01020)"/>
    <property type="match status" value="1"/>
</dbReference>
<evidence type="ECO:0000313" key="3">
    <source>
        <dbReference type="Proteomes" id="UP000660729"/>
    </source>
</evidence>
<accession>A0A8H6VI96</accession>
<dbReference type="OrthoDB" id="3647231at2759"/>
<feature type="domain" description="Heterokaryon incompatibility" evidence="1">
    <location>
        <begin position="47"/>
        <end position="179"/>
    </location>
</feature>
<sequence>MAARTSELPWLQDAGKQIRLLKRRNPTDGDTLAFHISVWDMDNLPEYRAISYTWGLPPDAASIFLSGQTFSIRPNCHYALWQAGLHFPDTYIWTDSICIDQTNVEEKNQQVQMMGSIYSNATGVLACVGPHADDSEQLYQRAIKYEAASYRSEHRVRDWHIIRSFGRRPYFFRLWIVQELRLAEQITILCGEHRLNLRDLSLAPQHEHWDLYMHFGSSLLVVREKNNPGKWTFWATLMRYSAFHCSEVRDHIYAMLSFAYINDQPACNVIKVDYSISLPSLALKTLKHWESLTTIGSAVSLLRGLQLYSGPGLAEILAFRNTLHRNASNLKTLDEQVLKASRDRQPVSKGELLSGEPSSSKYRMATFYADSSGRLALQTHTSSVGEVTSDIFDCTGKSDFRSGAGVQQVYVNSIVDDSVCKMIARVGPQVRPGDMLAFDLESFIAYHQREPQSLTSPEMTHSLLLEHYNTTTSELGYILRWIGPRFWKVIGHAHLNACDQQDRNESDYVAHLGSPQDQSGHDMKVVPYMSPEAAFLQLTHFLEVMNTPDERRATQMDEIVSRSPLSAYFYFR</sequence>
<dbReference type="InterPro" id="IPR010730">
    <property type="entry name" value="HET"/>
</dbReference>
<protein>
    <recommendedName>
        <fullName evidence="1">Heterokaryon incompatibility domain-containing protein</fullName>
    </recommendedName>
</protein>
<dbReference type="InterPro" id="IPR052895">
    <property type="entry name" value="HetReg/Transcr_Mod"/>
</dbReference>
<dbReference type="PANTHER" id="PTHR24148">
    <property type="entry name" value="ANKYRIN REPEAT DOMAIN-CONTAINING PROTEIN 39 HOMOLOG-RELATED"/>
    <property type="match status" value="1"/>
</dbReference>
<dbReference type="EMBL" id="JABCIY010000222">
    <property type="protein sequence ID" value="KAF7187775.1"/>
    <property type="molecule type" value="Genomic_DNA"/>
</dbReference>
<keyword evidence="3" id="KW-1185">Reference proteome</keyword>
<evidence type="ECO:0000259" key="1">
    <source>
        <dbReference type="Pfam" id="PF06985"/>
    </source>
</evidence>
<organism evidence="2 3">
    <name type="scientific">Pseudocercospora fuligena</name>
    <dbReference type="NCBI Taxonomy" id="685502"/>
    <lineage>
        <taxon>Eukaryota</taxon>
        <taxon>Fungi</taxon>
        <taxon>Dikarya</taxon>
        <taxon>Ascomycota</taxon>
        <taxon>Pezizomycotina</taxon>
        <taxon>Dothideomycetes</taxon>
        <taxon>Dothideomycetidae</taxon>
        <taxon>Mycosphaerellales</taxon>
        <taxon>Mycosphaerellaceae</taxon>
        <taxon>Pseudocercospora</taxon>
    </lineage>
</organism>
<dbReference type="Proteomes" id="UP000660729">
    <property type="component" value="Unassembled WGS sequence"/>
</dbReference>
<gene>
    <name evidence="2" type="ORF">HII31_10911</name>
</gene>
<name>A0A8H6VI96_9PEZI</name>
<comment type="caution">
    <text evidence="2">The sequence shown here is derived from an EMBL/GenBank/DDBJ whole genome shotgun (WGS) entry which is preliminary data.</text>
</comment>
<dbReference type="Pfam" id="PF06985">
    <property type="entry name" value="HET"/>
    <property type="match status" value="1"/>
</dbReference>
<reference evidence="2" key="1">
    <citation type="submission" date="2020-04" db="EMBL/GenBank/DDBJ databases">
        <title>Draft genome resource of the tomato pathogen Pseudocercospora fuligena.</title>
        <authorList>
            <person name="Zaccaron A."/>
        </authorList>
    </citation>
    <scope>NUCLEOTIDE SEQUENCE</scope>
    <source>
        <strain evidence="2">PF001</strain>
    </source>
</reference>
<proteinExistence type="predicted"/>
<evidence type="ECO:0000313" key="2">
    <source>
        <dbReference type="EMBL" id="KAF7187775.1"/>
    </source>
</evidence>
<dbReference type="AlphaFoldDB" id="A0A8H6VI96"/>